<feature type="domain" description="SLH" evidence="4">
    <location>
        <begin position="1814"/>
        <end position="1879"/>
    </location>
</feature>
<dbReference type="GO" id="GO:0005829">
    <property type="term" value="C:cytosol"/>
    <property type="evidence" value="ECO:0007669"/>
    <property type="project" value="TreeGrafter"/>
</dbReference>
<dbReference type="InterPro" id="IPR005887">
    <property type="entry name" value="GH92_a_mannosidase_put"/>
</dbReference>
<dbReference type="Gene3D" id="1.20.1050.60">
    <property type="entry name" value="alpha-1,2-mannosidase"/>
    <property type="match status" value="1"/>
</dbReference>
<name>A0AA37XI21_9MICO</name>
<dbReference type="InterPro" id="IPR012939">
    <property type="entry name" value="Glyco_hydro_92"/>
</dbReference>
<evidence type="ECO:0000259" key="3">
    <source>
        <dbReference type="PROSITE" id="PS50853"/>
    </source>
</evidence>
<evidence type="ECO:0000256" key="1">
    <source>
        <dbReference type="ARBA" id="ARBA00022729"/>
    </source>
</evidence>
<dbReference type="Gene3D" id="3.60.21.10">
    <property type="match status" value="1"/>
</dbReference>
<dbReference type="GO" id="GO:0000224">
    <property type="term" value="F:peptide-N4-(N-acetyl-beta-glucosaminyl)asparagine amidase activity"/>
    <property type="evidence" value="ECO:0007669"/>
    <property type="project" value="TreeGrafter"/>
</dbReference>
<dbReference type="PROSITE" id="PS51272">
    <property type="entry name" value="SLH"/>
    <property type="match status" value="3"/>
</dbReference>
<keyword evidence="1" id="KW-0732">Signal</keyword>
<dbReference type="Pfam" id="PF00149">
    <property type="entry name" value="Metallophos"/>
    <property type="match status" value="1"/>
</dbReference>
<dbReference type="EMBL" id="BSUM01000001">
    <property type="protein sequence ID" value="GMA33397.1"/>
    <property type="molecule type" value="Genomic_DNA"/>
</dbReference>
<feature type="domain" description="SLH" evidence="4">
    <location>
        <begin position="1881"/>
        <end position="1943"/>
    </location>
</feature>
<protein>
    <recommendedName>
        <fullName evidence="7">Alpha-1,2-mannosidase</fullName>
    </recommendedName>
</protein>
<keyword evidence="6" id="KW-1185">Reference proteome</keyword>
<proteinExistence type="predicted"/>
<evidence type="ECO:0000256" key="2">
    <source>
        <dbReference type="SAM" id="MobiDB-lite"/>
    </source>
</evidence>
<dbReference type="GO" id="GO:0030246">
    <property type="term" value="F:carbohydrate binding"/>
    <property type="evidence" value="ECO:0007669"/>
    <property type="project" value="InterPro"/>
</dbReference>
<dbReference type="PROSITE" id="PS50853">
    <property type="entry name" value="FN3"/>
    <property type="match status" value="1"/>
</dbReference>
<dbReference type="InterPro" id="IPR014718">
    <property type="entry name" value="GH-type_carb-bd"/>
</dbReference>
<dbReference type="NCBIfam" id="TIGR01180">
    <property type="entry name" value="aman2_put"/>
    <property type="match status" value="1"/>
</dbReference>
<dbReference type="InterPro" id="IPR004843">
    <property type="entry name" value="Calcineurin-like_PHP"/>
</dbReference>
<dbReference type="Proteomes" id="UP001157161">
    <property type="component" value="Unassembled WGS sequence"/>
</dbReference>
<evidence type="ECO:0000259" key="4">
    <source>
        <dbReference type="PROSITE" id="PS51272"/>
    </source>
</evidence>
<dbReference type="PANTHER" id="PTHR12143:SF39">
    <property type="entry name" value="SECRETED PROTEIN"/>
    <property type="match status" value="1"/>
</dbReference>
<evidence type="ECO:0000313" key="6">
    <source>
        <dbReference type="Proteomes" id="UP001157161"/>
    </source>
</evidence>
<dbReference type="InterPro" id="IPR008963">
    <property type="entry name" value="Purple_acid_Pase-like_N"/>
</dbReference>
<dbReference type="InterPro" id="IPR015914">
    <property type="entry name" value="PAPs_N"/>
</dbReference>
<organism evidence="5 6">
    <name type="scientific">Litorihabitans aurantiacus</name>
    <dbReference type="NCBI Taxonomy" id="1930061"/>
    <lineage>
        <taxon>Bacteria</taxon>
        <taxon>Bacillati</taxon>
        <taxon>Actinomycetota</taxon>
        <taxon>Actinomycetes</taxon>
        <taxon>Micrococcales</taxon>
        <taxon>Beutenbergiaceae</taxon>
        <taxon>Litorihabitans</taxon>
    </lineage>
</organism>
<feature type="region of interest" description="Disordered" evidence="2">
    <location>
        <begin position="1"/>
        <end position="25"/>
    </location>
</feature>
<gene>
    <name evidence="5" type="ORF">GCM10025875_33890</name>
</gene>
<accession>A0AA37XI21</accession>
<evidence type="ECO:0000313" key="5">
    <source>
        <dbReference type="EMBL" id="GMA33397.1"/>
    </source>
</evidence>
<dbReference type="InterPro" id="IPR001119">
    <property type="entry name" value="SLH_dom"/>
</dbReference>
<dbReference type="SUPFAM" id="SSF56300">
    <property type="entry name" value="Metallo-dependent phosphatases"/>
    <property type="match status" value="1"/>
</dbReference>
<dbReference type="GO" id="GO:0006516">
    <property type="term" value="P:glycoprotein catabolic process"/>
    <property type="evidence" value="ECO:0007669"/>
    <property type="project" value="TreeGrafter"/>
</dbReference>
<dbReference type="Gene3D" id="1.20.1610.10">
    <property type="entry name" value="alpha-1,2-mannosidases domains"/>
    <property type="match status" value="1"/>
</dbReference>
<dbReference type="GO" id="GO:0003993">
    <property type="term" value="F:acid phosphatase activity"/>
    <property type="evidence" value="ECO:0007669"/>
    <property type="project" value="InterPro"/>
</dbReference>
<comment type="caution">
    <text evidence="5">The sequence shown here is derived from an EMBL/GenBank/DDBJ whole genome shotgun (WGS) entry which is preliminary data.</text>
</comment>
<dbReference type="InterPro" id="IPR008928">
    <property type="entry name" value="6-hairpin_glycosidase_sf"/>
</dbReference>
<dbReference type="SUPFAM" id="SSF49363">
    <property type="entry name" value="Purple acid phosphatase, N-terminal domain"/>
    <property type="match status" value="1"/>
</dbReference>
<dbReference type="InterPro" id="IPR050883">
    <property type="entry name" value="PNGase"/>
</dbReference>
<dbReference type="Pfam" id="PF17678">
    <property type="entry name" value="Glyco_hydro_92N"/>
    <property type="match status" value="1"/>
</dbReference>
<dbReference type="SUPFAM" id="SSF48208">
    <property type="entry name" value="Six-hairpin glycosidases"/>
    <property type="match status" value="1"/>
</dbReference>
<dbReference type="Pfam" id="PF07971">
    <property type="entry name" value="Glyco_hydro_92"/>
    <property type="match status" value="1"/>
</dbReference>
<evidence type="ECO:0008006" key="7">
    <source>
        <dbReference type="Google" id="ProtNLM"/>
    </source>
</evidence>
<dbReference type="InterPro" id="IPR029052">
    <property type="entry name" value="Metallo-depent_PP-like"/>
</dbReference>
<reference evidence="5" key="1">
    <citation type="journal article" date="2014" name="Int. J. Syst. Evol. Microbiol.">
        <title>Complete genome sequence of Corynebacterium casei LMG S-19264T (=DSM 44701T), isolated from a smear-ripened cheese.</title>
        <authorList>
            <consortium name="US DOE Joint Genome Institute (JGI-PGF)"/>
            <person name="Walter F."/>
            <person name="Albersmeier A."/>
            <person name="Kalinowski J."/>
            <person name="Ruckert C."/>
        </authorList>
    </citation>
    <scope>NUCLEOTIDE SEQUENCE</scope>
    <source>
        <strain evidence="5">NBRC 112290</strain>
    </source>
</reference>
<feature type="domain" description="SLH" evidence="4">
    <location>
        <begin position="1746"/>
        <end position="1813"/>
    </location>
</feature>
<dbReference type="Pfam" id="PF16656">
    <property type="entry name" value="Pur_ac_phosph_N"/>
    <property type="match status" value="1"/>
</dbReference>
<dbReference type="InterPro" id="IPR041371">
    <property type="entry name" value="GH92_N"/>
</dbReference>
<dbReference type="Gene3D" id="2.70.98.10">
    <property type="match status" value="1"/>
</dbReference>
<feature type="domain" description="Fibronectin type-III" evidence="3">
    <location>
        <begin position="1004"/>
        <end position="1105"/>
    </location>
</feature>
<dbReference type="RefSeq" id="WP_284252187.1">
    <property type="nucleotide sequence ID" value="NZ_BSUM01000001.1"/>
</dbReference>
<dbReference type="InterPro" id="IPR003961">
    <property type="entry name" value="FN3_dom"/>
</dbReference>
<dbReference type="PANTHER" id="PTHR12143">
    <property type="entry name" value="PEPTIDE N-GLYCANASE PNGASE -RELATED"/>
    <property type="match status" value="1"/>
</dbReference>
<dbReference type="GO" id="GO:0046872">
    <property type="term" value="F:metal ion binding"/>
    <property type="evidence" value="ECO:0007669"/>
    <property type="project" value="InterPro"/>
</dbReference>
<reference evidence="5" key="2">
    <citation type="submission" date="2023-02" db="EMBL/GenBank/DDBJ databases">
        <authorList>
            <person name="Sun Q."/>
            <person name="Mori K."/>
        </authorList>
    </citation>
    <scope>NUCLEOTIDE SEQUENCE</scope>
    <source>
        <strain evidence="5">NBRC 112290</strain>
    </source>
</reference>
<dbReference type="GO" id="GO:0005975">
    <property type="term" value="P:carbohydrate metabolic process"/>
    <property type="evidence" value="ECO:0007669"/>
    <property type="project" value="InterPro"/>
</dbReference>
<sequence length="1943" mass="208300">MTTPPRPRSRTGPSSPDRAGTRPRRTATWRSAILGLAAATAATPLLVALPAPTAGAAPAADLLAPFDAVDPFIGTELDTTENKSNDAYGNTFPGGTVPFGAVQNSPTTFREGGNGEKGGYEWTGTQLRGFGLTRMSGTGCSGNYSGFDVPILPFTGELPGGALPSNPEQTIRDYYLDFSHDDEVAQPGYYSVETADGVTTELTATTRTAVSRFDFPEGDAGDSTLLMNVAGSNNAITASDVEIDAEAASVTGSVTAAGLCGSAPYTLYFSASFDQPFDAHGVWGDGAVTPGADAASGTSAKHGTGAYLSFADGAQVTATIGISYVSVEGAAANAAAEVGDADFDTVRAQARDTWTEALGRIEVGGGTNEQRVKLYTALYHALHHPNVFNDVDGTYTGADGELHQVEEGRQLYTNYAGWDFYRSSAQLIAMLYPEVASDINQSILRLTQQGGRWVDGWAQNNAQTRMAADSLPTAVSTIDAFGSTDWDREAGLASLVSSQTLPGTSSSRPDAQHYFATGVVENRRGNFATARVLEYSITDFAIAQLADRLGDEGANADYMVKAQSWLNVFDDQTQHIRPRERSGFDRNFDLRGRDGTGGGQFNQATGYQYGWLVPHNMGSLVERRGGIEATERALDEHTVELDAGAYTKTGAYLSNQPSLNMPWSYHWLQAPHKTTDVLHRAADLWDTTPAGIPGNDDLGGLSAWYVFSNLGVYPGIYGTANLLVSAPHFPQITIRSADSDRVYEINAPGQSESVRYTTGLTVDGEAHTASWLDEDFAREGGVLDFTMSATPGTWGTSAGDVPPSFTDGMDARNNVGITPNGRGNMGSLDYSDWSLSRETLAQRGATPGAQLPMGDTGITFTWPDTEVGQPDNWIVNGQRIEVDAPGAAAVSVLGLATNGPSKGTAQAEYSDGSRQNIALELTDWGANPGGGNATVLEVAGRNNVNGTSAGGTFRVFGTRPAPLDASKDLVAIHLPRVTDRGVMHVFDVATTTTPYADPDAPTGTPDRVILTVPEDPSTSQYVTWRSTSPLPIDGRVEIREGGLTDTGAPVRTVDAVEKPERTLNGYPSRSHSAKLTELTPSTTYSYRVGAADRWSGWQEFTTASAQADPFTFLYFGDAQEGIDTVWHDSVDAAWEAAPDARLSVYAGDMTNTSTVEKEWDDWLGGIGERAWSTNAVPTPGNHEVGPEPFMEHYLDTFEHDANGPVASDAGRFAPTYGAHLARVLKDTVYFSDYQGVRFVTLNANRDDICPIARPAGLAAYDCNVARTAWMTMQATWLDRVLQENPHDWSVVTAHQPVYSTGISGNGLRDEANWRQHILPVLETNDVDLVLQGHDHTYGRGFSSSTATGIDGVSAGPVYVVSNAGAKQYTLPSASDNIWTRNNATAVVRAQDTSTFQKITVDGDTLTYSSVVTHVRPGGAATVAVGDELDSFTITQREDGAKWVTEKGVAVPGPEVGPVNATQPFNEVFDDATWGEVVFDDDFSTDRLAEYDRFSGPGEPEGTLAVDTGAGLLTASGEGRTWSNLQLPLEAGESFALIVEPERFRGAGGGEDTLFLGPTADASNRAQSWFHAPGAQSGFEIFSGGTRRGLAEGPGAAPVRWNDGDRFATVLDQGELTSWIERDGTWSQINAGLARLWVGVDTLAEWQPTVGLRLDAGSIALDRVTVLRPSQEVTPLPVVFTDERGREDDTYTIPSVTGVEYVVDGEVVAAGTYPGRDLVRVEARPLPAFTFPEGATTVWEHVFTPPTSSPFADVPVENMFFEEIAWAFSAGITTGWPEADGTVTYRPLAKINRDAMAAFLFRLAEVENYDAPTVSPFTDVSTDNQFYREIAWLHEQEISTGWVQADGSAQFRPLEPINRDAMAAFLYRLAETAGPVEHDVPAVSPFLDVAPTDQFYAEITWLAENGVTTGWVGNDGSAQYEPLMPIARDAMAAFVYRFDRLDLL</sequence>
<dbReference type="Gene3D" id="3.30.2080.10">
    <property type="entry name" value="GH92 mannosidase domain"/>
    <property type="match status" value="1"/>
</dbReference>
<dbReference type="Gene3D" id="2.60.40.380">
    <property type="entry name" value="Purple acid phosphatase-like, N-terminal"/>
    <property type="match status" value="1"/>
</dbReference>